<feature type="compositionally biased region" description="Polar residues" evidence="2">
    <location>
        <begin position="46"/>
        <end position="59"/>
    </location>
</feature>
<keyword evidence="1" id="KW-0479">Metal-binding</keyword>
<dbReference type="GO" id="GO:0000976">
    <property type="term" value="F:transcription cis-regulatory region binding"/>
    <property type="evidence" value="ECO:0007669"/>
    <property type="project" value="TreeGrafter"/>
</dbReference>
<accession>A0A843UBZ8</accession>
<dbReference type="GO" id="GO:0008270">
    <property type="term" value="F:zinc ion binding"/>
    <property type="evidence" value="ECO:0007669"/>
    <property type="project" value="UniProtKB-KW"/>
</dbReference>
<reference evidence="4" key="1">
    <citation type="submission" date="2017-07" db="EMBL/GenBank/DDBJ databases">
        <title>Taro Niue Genome Assembly and Annotation.</title>
        <authorList>
            <person name="Atibalentja N."/>
            <person name="Keating K."/>
            <person name="Fields C.J."/>
        </authorList>
    </citation>
    <scope>NUCLEOTIDE SEQUENCE</scope>
    <source>
        <strain evidence="4">Niue_2</strain>
        <tissue evidence="4">Leaf</tissue>
    </source>
</reference>
<evidence type="ECO:0000313" key="4">
    <source>
        <dbReference type="EMBL" id="MQL83192.1"/>
    </source>
</evidence>
<keyword evidence="1" id="KW-0863">Zinc-finger</keyword>
<dbReference type="Pfam" id="PF13912">
    <property type="entry name" value="zf-C2H2_6"/>
    <property type="match status" value="1"/>
</dbReference>
<dbReference type="GO" id="GO:0003700">
    <property type="term" value="F:DNA-binding transcription factor activity"/>
    <property type="evidence" value="ECO:0007669"/>
    <property type="project" value="TreeGrafter"/>
</dbReference>
<proteinExistence type="predicted"/>
<comment type="caution">
    <text evidence="4">The sequence shown here is derived from an EMBL/GenBank/DDBJ whole genome shotgun (WGS) entry which is preliminary data.</text>
</comment>
<dbReference type="Proteomes" id="UP000652761">
    <property type="component" value="Unassembled WGS sequence"/>
</dbReference>
<dbReference type="OrthoDB" id="1106606at2759"/>
<dbReference type="PANTHER" id="PTHR46353">
    <property type="entry name" value="ZINC FINGER PROTEIN 5"/>
    <property type="match status" value="1"/>
</dbReference>
<feature type="compositionally biased region" description="Low complexity" evidence="2">
    <location>
        <begin position="209"/>
        <end position="221"/>
    </location>
</feature>
<sequence length="257" mass="27707">MLPYSCQPSVLPSSNTRLSFYPHCPFVLDLMRLPPLPFGPDPSFCPPSSSTQEGGNQRSHPPRNFSLHTGCLLAVVRCDMAPNRVKTMGRLPPRRNLRTSKAAEEEPEHLCQVCFKSFSSAQALGGHKNAHRREREEARNTAAQGTRWVAVSPSPPLMRGCVYIMGRPQFLYAPPQQLANGGVMAVPGSATVLESSYVGEESVALPGTSPSSFPFPSSSSSRASEDACTAGGLPHGCHEADDGREGPLEDLDLTLHL</sequence>
<keyword evidence="5" id="KW-1185">Reference proteome</keyword>
<protein>
    <recommendedName>
        <fullName evidence="3">C2H2-type domain-containing protein</fullName>
    </recommendedName>
</protein>
<feature type="region of interest" description="Disordered" evidence="2">
    <location>
        <begin position="203"/>
        <end position="257"/>
    </location>
</feature>
<dbReference type="GO" id="GO:0010090">
    <property type="term" value="P:trichome morphogenesis"/>
    <property type="evidence" value="ECO:0007669"/>
    <property type="project" value="InterPro"/>
</dbReference>
<dbReference type="InterPro" id="IPR036236">
    <property type="entry name" value="Znf_C2H2_sf"/>
</dbReference>
<dbReference type="PROSITE" id="PS50157">
    <property type="entry name" value="ZINC_FINGER_C2H2_2"/>
    <property type="match status" value="1"/>
</dbReference>
<dbReference type="PROSITE" id="PS00028">
    <property type="entry name" value="ZINC_FINGER_C2H2_1"/>
    <property type="match status" value="1"/>
</dbReference>
<evidence type="ECO:0000313" key="5">
    <source>
        <dbReference type="Proteomes" id="UP000652761"/>
    </source>
</evidence>
<gene>
    <name evidence="4" type="ORF">Taro_015683</name>
</gene>
<feature type="compositionally biased region" description="Basic and acidic residues" evidence="2">
    <location>
        <begin position="236"/>
        <end position="257"/>
    </location>
</feature>
<organism evidence="4 5">
    <name type="scientific">Colocasia esculenta</name>
    <name type="common">Wild taro</name>
    <name type="synonym">Arum esculentum</name>
    <dbReference type="NCBI Taxonomy" id="4460"/>
    <lineage>
        <taxon>Eukaryota</taxon>
        <taxon>Viridiplantae</taxon>
        <taxon>Streptophyta</taxon>
        <taxon>Embryophyta</taxon>
        <taxon>Tracheophyta</taxon>
        <taxon>Spermatophyta</taxon>
        <taxon>Magnoliopsida</taxon>
        <taxon>Liliopsida</taxon>
        <taxon>Araceae</taxon>
        <taxon>Aroideae</taxon>
        <taxon>Colocasieae</taxon>
        <taxon>Colocasia</taxon>
    </lineage>
</organism>
<dbReference type="SUPFAM" id="SSF57667">
    <property type="entry name" value="beta-beta-alpha zinc fingers"/>
    <property type="match status" value="1"/>
</dbReference>
<feature type="region of interest" description="Disordered" evidence="2">
    <location>
        <begin position="42"/>
        <end position="63"/>
    </location>
</feature>
<evidence type="ECO:0000256" key="1">
    <source>
        <dbReference type="PROSITE-ProRule" id="PRU00042"/>
    </source>
</evidence>
<evidence type="ECO:0000256" key="2">
    <source>
        <dbReference type="SAM" id="MobiDB-lite"/>
    </source>
</evidence>
<name>A0A843UBZ8_COLES</name>
<dbReference type="GO" id="GO:0005634">
    <property type="term" value="C:nucleus"/>
    <property type="evidence" value="ECO:0007669"/>
    <property type="project" value="TreeGrafter"/>
</dbReference>
<dbReference type="PANTHER" id="PTHR46353:SF23">
    <property type="entry name" value="C2H2 ZINC FINGER-CONTAINING PROTEIN-RELATED"/>
    <property type="match status" value="1"/>
</dbReference>
<dbReference type="GO" id="GO:0009740">
    <property type="term" value="P:gibberellic acid mediated signaling pathway"/>
    <property type="evidence" value="ECO:0007669"/>
    <property type="project" value="TreeGrafter"/>
</dbReference>
<dbReference type="GO" id="GO:0009736">
    <property type="term" value="P:cytokinin-activated signaling pathway"/>
    <property type="evidence" value="ECO:0007669"/>
    <property type="project" value="TreeGrafter"/>
</dbReference>
<dbReference type="EMBL" id="NMUH01000681">
    <property type="protein sequence ID" value="MQL83192.1"/>
    <property type="molecule type" value="Genomic_DNA"/>
</dbReference>
<dbReference type="AlphaFoldDB" id="A0A843UBZ8"/>
<feature type="domain" description="C2H2-type" evidence="3">
    <location>
        <begin position="109"/>
        <end position="136"/>
    </location>
</feature>
<evidence type="ECO:0000259" key="3">
    <source>
        <dbReference type="PROSITE" id="PS50157"/>
    </source>
</evidence>
<dbReference type="InterPro" id="IPR013087">
    <property type="entry name" value="Znf_C2H2_type"/>
</dbReference>
<keyword evidence="1" id="KW-0862">Zinc</keyword>
<dbReference type="InterPro" id="IPR044299">
    <property type="entry name" value="GIS3/ZFP5/ZFP6"/>
</dbReference>